<feature type="region of interest" description="Disordered" evidence="1">
    <location>
        <begin position="25"/>
        <end position="61"/>
    </location>
</feature>
<feature type="compositionally biased region" description="Basic and acidic residues" evidence="1">
    <location>
        <begin position="44"/>
        <end position="61"/>
    </location>
</feature>
<dbReference type="Proteomes" id="UP000251617">
    <property type="component" value="Chromosome"/>
</dbReference>
<name>A0AAD0L6V9_PSEPU</name>
<organism evidence="2 3">
    <name type="scientific">Pseudomonas putida</name>
    <name type="common">Arthrobacter siderocapsulatus</name>
    <dbReference type="NCBI Taxonomy" id="303"/>
    <lineage>
        <taxon>Bacteria</taxon>
        <taxon>Pseudomonadati</taxon>
        <taxon>Pseudomonadota</taxon>
        <taxon>Gammaproteobacteria</taxon>
        <taxon>Pseudomonadales</taxon>
        <taxon>Pseudomonadaceae</taxon>
        <taxon>Pseudomonas</taxon>
    </lineage>
</organism>
<dbReference type="AlphaFoldDB" id="A0AAD0L6V9"/>
<evidence type="ECO:0000313" key="3">
    <source>
        <dbReference type="Proteomes" id="UP000251617"/>
    </source>
</evidence>
<reference evidence="2 3" key="1">
    <citation type="submission" date="2018-06" db="EMBL/GenBank/DDBJ databases">
        <title>The genome of Pseudomonas putida NX-1, a lignin degrader.</title>
        <authorList>
            <person name="Xu Z."/>
        </authorList>
    </citation>
    <scope>NUCLEOTIDE SEQUENCE [LARGE SCALE GENOMIC DNA]</scope>
    <source>
        <strain evidence="2 3">NX-1</strain>
    </source>
</reference>
<dbReference type="EMBL" id="CP030750">
    <property type="protein sequence ID" value="AXA23895.1"/>
    <property type="molecule type" value="Genomic_DNA"/>
</dbReference>
<gene>
    <name evidence="2" type="ORF">C1S65_07090</name>
</gene>
<evidence type="ECO:0000256" key="1">
    <source>
        <dbReference type="SAM" id="MobiDB-lite"/>
    </source>
</evidence>
<accession>A0AAD0L6V9</accession>
<evidence type="ECO:0000313" key="2">
    <source>
        <dbReference type="EMBL" id="AXA23895.1"/>
    </source>
</evidence>
<protein>
    <submittedName>
        <fullName evidence="2">Uncharacterized protein</fullName>
    </submittedName>
</protein>
<proteinExistence type="predicted"/>
<sequence>MLRLAIVVIPIQIFDKDRGIGCPSTGDRTVAGVDRDASKRHRRGVDAEHAHNEYPRLSRSK</sequence>